<gene>
    <name evidence="2" type="ORF">EUBDOL_02299</name>
</gene>
<feature type="transmembrane region" description="Helical" evidence="1">
    <location>
        <begin position="50"/>
        <end position="69"/>
    </location>
</feature>
<evidence type="ECO:0000256" key="1">
    <source>
        <dbReference type="SAM" id="Phobius"/>
    </source>
</evidence>
<evidence type="ECO:0000313" key="2">
    <source>
        <dbReference type="EMBL" id="EDP10285.1"/>
    </source>
</evidence>
<organism evidence="2 3">
    <name type="scientific">Amedibacillus dolichus DSM 3991</name>
    <dbReference type="NCBI Taxonomy" id="428127"/>
    <lineage>
        <taxon>Bacteria</taxon>
        <taxon>Bacillati</taxon>
        <taxon>Bacillota</taxon>
        <taxon>Erysipelotrichia</taxon>
        <taxon>Erysipelotrichales</taxon>
        <taxon>Erysipelotrichaceae</taxon>
        <taxon>Amedibacillus</taxon>
    </lineage>
</organism>
<evidence type="ECO:0008006" key="4">
    <source>
        <dbReference type="Google" id="ProtNLM"/>
    </source>
</evidence>
<proteinExistence type="predicted"/>
<sequence length="81" mass="9490">MRQNLSCLFFIIRSGSGKMKYRAGVIFLISGLLLLWKPDMRIDLAIEQCLLFFMDNWPLLFILLGIFLLQPKKKKSKPRKS</sequence>
<dbReference type="Proteomes" id="UP000004090">
    <property type="component" value="Unassembled WGS sequence"/>
</dbReference>
<protein>
    <recommendedName>
        <fullName evidence="4">DUF5668 domain-containing protein</fullName>
    </recommendedName>
</protein>
<dbReference type="HOGENOM" id="CLU_2568733_0_0_9"/>
<feature type="transmembrane region" description="Helical" evidence="1">
    <location>
        <begin position="21"/>
        <end position="38"/>
    </location>
</feature>
<accession>A8RFN7</accession>
<dbReference type="STRING" id="428127.EUBDOL_02299"/>
<reference evidence="2 3" key="2">
    <citation type="submission" date="2007-09" db="EMBL/GenBank/DDBJ databases">
        <authorList>
            <person name="Fulton L."/>
            <person name="Clifton S."/>
            <person name="Fulton B."/>
            <person name="Xu J."/>
            <person name="Minx P."/>
            <person name="Pepin K.H."/>
            <person name="Johnson M."/>
            <person name="Thiruvilangam P."/>
            <person name="Bhonagiri V."/>
            <person name="Nash W.E."/>
            <person name="Mardis E.R."/>
            <person name="Wilson R.K."/>
        </authorList>
    </citation>
    <scope>NUCLEOTIDE SEQUENCE [LARGE SCALE GENOMIC DNA]</scope>
    <source>
        <strain evidence="2 3">DSM 3991</strain>
    </source>
</reference>
<keyword evidence="1" id="KW-0812">Transmembrane</keyword>
<keyword evidence="1" id="KW-0472">Membrane</keyword>
<comment type="caution">
    <text evidence="2">The sequence shown here is derived from an EMBL/GenBank/DDBJ whole genome shotgun (WGS) entry which is preliminary data.</text>
</comment>
<reference evidence="2 3" key="1">
    <citation type="submission" date="2007-09" db="EMBL/GenBank/DDBJ databases">
        <title>Draft genome sequence of Eubacterium dolichum (DSM 3991).</title>
        <authorList>
            <person name="Sudarsanam P."/>
            <person name="Ley R."/>
            <person name="Guruge J."/>
            <person name="Turnbaugh P.J."/>
            <person name="Mahowald M."/>
            <person name="Liep D."/>
            <person name="Gordon J."/>
        </authorList>
    </citation>
    <scope>NUCLEOTIDE SEQUENCE [LARGE SCALE GENOMIC DNA]</scope>
    <source>
        <strain evidence="2 3">DSM 3991</strain>
    </source>
</reference>
<evidence type="ECO:0000313" key="3">
    <source>
        <dbReference type="Proteomes" id="UP000004090"/>
    </source>
</evidence>
<name>A8RFN7_9FIRM</name>
<keyword evidence="1" id="KW-1133">Transmembrane helix</keyword>
<dbReference type="EMBL" id="ABAW02000025">
    <property type="protein sequence ID" value="EDP10285.1"/>
    <property type="molecule type" value="Genomic_DNA"/>
</dbReference>
<dbReference type="AlphaFoldDB" id="A8RFN7"/>